<evidence type="ECO:0000256" key="3">
    <source>
        <dbReference type="SAM" id="SignalP"/>
    </source>
</evidence>
<name>A8WN43_CAEBR</name>
<dbReference type="SUPFAM" id="SSF57196">
    <property type="entry name" value="EGF/Laminin"/>
    <property type="match status" value="1"/>
</dbReference>
<dbReference type="WormBase" id="CBG00449">
    <property type="protein sequence ID" value="CBP45889"/>
    <property type="gene ID" value="WBGene00023835"/>
</dbReference>
<dbReference type="FunCoup" id="A8WN43">
    <property type="interactions" value="454"/>
</dbReference>
<sequence>MEHLQAMNRRLTLLIGVLSVVSGVLTDDCPSFFNKDAKGSCTIRECLNGGYPDDANKTCICPSGYLGIHCEAVKTSMPPDNHFKAGGTSFNIININLYTQYWGFKTYDNIKKGLSNHLDSYPNGYDNYNLLETTGKPYLDISDQEVFGSYSFQSILSLTSETFFKLDNWTDTGLYWCYEVPIFDQLIQMIQQKNLKNTVITILTQHPPSNDRHDEAREIAVSFGIRVNVLWIKDDTFNRCTNEKIAQFKTFVDITGGLFVQLQSELNDSSTVNLVSQVFLTHYKPQYVSIQSFSDCSTPQQVPVVTDPTVNGPYNFVFLGENAKPGIDGFRTCSLLQPLRSVDNKLAIFQSLNPVCSSITIQASNDSCTAIIFTNANATVGPLDLTIYVTYVEDQSIDASRYAIVEGVPFYPAFHIESSSEASTTLNSISASFDIDWRVTPQNRSPATFEWISNKTMQCDASQTYSLYLHITVGDTNVQRAVRVACVPAPIATTVSVVSTTAVPTSIPTTVFTSSSAASTITFTDSSSSTSSSVTPSTCPYTQNYATFLFAYAADFNPTTYGMVSRTIGNLVKKNFPNNQTLANKLIDLEQPQNIKYTNNIVNFTTNCDVDIPNATLTATDIKASDALDAIKSFLNDHHSGRLEGSVVFILLNRLPKDLSSADNDLSPEDYDKLTNLNIKVIVSYTSLLNILSTQVFPIISISSLAKGALAGRSGAVFNKIAAQTNGHYVIADDSIGPDTNSDYNKIVSNFMNTAYNQNLLFTRNMGVNRIGTNLGVVKIPKSATDSPNITVTITVSLSAVDGIKPQPPSKLVLGIKPNPNFTNTKGILIDFNTTLPNQFAVDVTFQSNSNYYTTTIELEAGIERELFLQYVAGSDNNDLLIRMWAAGDAFREATYMNYNENAELHFTNNSTINEDFGAALQFQFSGACSHDKTVWYLFYFYILSMFCFQATLLITDCNGVVSAKYDSDQVASTSSGFYQFIPFFCSSQPTPATCISGAESKYDAQFVSDSFSITQSFQCRPGGGPIDTCQRKDANGNNQCSGIAPFKRGPHANLYDCSNHGHLEYNDTTKLFRCKCDDENFSGQSCEIATCSTKNSDPLATDNNYHTYTVVVGLEQANGFLVLDDAQKLFGLSCLDSLSYVWKYQLLTVCADGKYDMLYSGSNLKNFKDMFFLASNDSKVARPCNTLAQDGVHDLTDIYKQSVKGIGRNVKGIIVYFSEASKMINVTLEDFITASQPYQQQFFVYAIDETEIFPLTGGDNIVKAAMSTGGFLIQSYIDSDSLDHIDAKVWQNYKTKIKTTRLQFLPDLLGSSSSISWMSTEQNSDFVISTSSPDIQSYLITYGTGGDLSNQNSLNLTCTDSDDTATMCQIKGHTKVLGRVDKGPYYVAVYSLNDALVPKAQIISDLGKDSSDAVSTSSSDARTILAIMLNNTFNIVANNGDGGITRNAQRNGCTFGWTSYSVFSDKKYETGVNIAQITIEGPGSNTYTRFFPFGTSSSPACHNGGTSITSTGSCKCPSNYQGPDCSLVNCSGSSKPNAWSDVCICANIDDVVCANQYTSVF</sequence>
<dbReference type="InterPro" id="IPR013111">
    <property type="entry name" value="EGF_extracell"/>
</dbReference>
<dbReference type="PANTHER" id="PTHR24041:SF30">
    <property type="entry name" value="MUCIN-3A"/>
    <property type="match status" value="1"/>
</dbReference>
<keyword evidence="3" id="KW-0732">Signal</keyword>
<evidence type="ECO:0000259" key="4">
    <source>
        <dbReference type="PROSITE" id="PS50026"/>
    </source>
</evidence>
<dbReference type="Pfam" id="PF07974">
    <property type="entry name" value="EGF_2"/>
    <property type="match status" value="1"/>
</dbReference>
<reference evidence="5 6" key="2">
    <citation type="journal article" date="2011" name="PLoS Genet.">
        <title>Caenorhabditis briggsae recombinant inbred line genotypes reveal inter-strain incompatibility and the evolution of recombination.</title>
        <authorList>
            <person name="Ross J.A."/>
            <person name="Koboldt D.C."/>
            <person name="Staisch J.E."/>
            <person name="Chamberlin H.M."/>
            <person name="Gupta B.P."/>
            <person name="Miller R.D."/>
            <person name="Baird S.E."/>
            <person name="Haag E.S."/>
        </authorList>
    </citation>
    <scope>NUCLEOTIDE SEQUENCE [LARGE SCALE GENOMIC DNA]</scope>
    <source>
        <strain evidence="5 6">AF16</strain>
    </source>
</reference>
<dbReference type="eggNOG" id="ENOG502SDXV">
    <property type="taxonomic scope" value="Eukaryota"/>
</dbReference>
<dbReference type="Proteomes" id="UP000008549">
    <property type="component" value="Unassembled WGS sequence"/>
</dbReference>
<dbReference type="PROSITE" id="PS50026">
    <property type="entry name" value="EGF_3"/>
    <property type="match status" value="1"/>
</dbReference>
<comment type="caution">
    <text evidence="2">Lacks conserved residue(s) required for the propagation of feature annotation.</text>
</comment>
<proteinExistence type="predicted"/>
<dbReference type="PROSITE" id="PS00022">
    <property type="entry name" value="EGF_1"/>
    <property type="match status" value="2"/>
</dbReference>
<dbReference type="KEGG" id="cbr:CBG_00449"/>
<evidence type="ECO:0000256" key="1">
    <source>
        <dbReference type="ARBA" id="ARBA00023157"/>
    </source>
</evidence>
<dbReference type="EMBL" id="HE600968">
    <property type="protein sequence ID" value="CAP21898.2"/>
    <property type="molecule type" value="Genomic_DNA"/>
</dbReference>
<keyword evidence="6" id="KW-1185">Reference proteome</keyword>
<dbReference type="STRING" id="6238.A8WN43"/>
<feature type="signal peptide" evidence="3">
    <location>
        <begin position="1"/>
        <end position="26"/>
    </location>
</feature>
<feature type="disulfide bond" evidence="2">
    <location>
        <begin position="61"/>
        <end position="70"/>
    </location>
</feature>
<keyword evidence="2" id="KW-0245">EGF-like domain</keyword>
<keyword evidence="1 2" id="KW-1015">Disulfide bond</keyword>
<evidence type="ECO:0000313" key="7">
    <source>
        <dbReference type="WormBase" id="CBG00449"/>
    </source>
</evidence>
<dbReference type="OMA" id="PQYVSIQ"/>
<dbReference type="PROSITE" id="PS01186">
    <property type="entry name" value="EGF_2"/>
    <property type="match status" value="1"/>
</dbReference>
<dbReference type="InterPro" id="IPR052504">
    <property type="entry name" value="Mucin_signaling_protection"/>
</dbReference>
<gene>
    <name evidence="5 7" type="ORF">CBG00449</name>
    <name evidence="5" type="ORF">CBG_00449</name>
</gene>
<dbReference type="GeneID" id="8574419"/>
<evidence type="ECO:0000313" key="6">
    <source>
        <dbReference type="Proteomes" id="UP000008549"/>
    </source>
</evidence>
<dbReference type="RefSeq" id="XP_045091577.1">
    <property type="nucleotide sequence ID" value="XM_045244761.1"/>
</dbReference>
<evidence type="ECO:0000256" key="2">
    <source>
        <dbReference type="PROSITE-ProRule" id="PRU00076"/>
    </source>
</evidence>
<dbReference type="CTD" id="8574419"/>
<evidence type="ECO:0000313" key="5">
    <source>
        <dbReference type="EMBL" id="CAP21898.2"/>
    </source>
</evidence>
<organism evidence="5 6">
    <name type="scientific">Caenorhabditis briggsae</name>
    <dbReference type="NCBI Taxonomy" id="6238"/>
    <lineage>
        <taxon>Eukaryota</taxon>
        <taxon>Metazoa</taxon>
        <taxon>Ecdysozoa</taxon>
        <taxon>Nematoda</taxon>
        <taxon>Chromadorea</taxon>
        <taxon>Rhabditida</taxon>
        <taxon>Rhabditina</taxon>
        <taxon>Rhabditomorpha</taxon>
        <taxon>Rhabditoidea</taxon>
        <taxon>Rhabditidae</taxon>
        <taxon>Peloderinae</taxon>
        <taxon>Caenorhabditis</taxon>
    </lineage>
</organism>
<feature type="chain" id="PRO_5002732025" evidence="3">
    <location>
        <begin position="27"/>
        <end position="1562"/>
    </location>
</feature>
<dbReference type="InParanoid" id="A8WN43"/>
<dbReference type="InterPro" id="IPR000742">
    <property type="entry name" value="EGF"/>
</dbReference>
<protein>
    <submittedName>
        <fullName evidence="5">Protein CBG00449</fullName>
    </submittedName>
</protein>
<reference evidence="5 6" key="1">
    <citation type="journal article" date="2003" name="PLoS Biol.">
        <title>The genome sequence of Caenorhabditis briggsae: a platform for comparative genomics.</title>
        <authorList>
            <person name="Stein L.D."/>
            <person name="Bao Z."/>
            <person name="Blasiar D."/>
            <person name="Blumenthal T."/>
            <person name="Brent M.R."/>
            <person name="Chen N."/>
            <person name="Chinwalla A."/>
            <person name="Clarke L."/>
            <person name="Clee C."/>
            <person name="Coghlan A."/>
            <person name="Coulson A."/>
            <person name="D'Eustachio P."/>
            <person name="Fitch D.H."/>
            <person name="Fulton L.A."/>
            <person name="Fulton R.E."/>
            <person name="Griffiths-Jones S."/>
            <person name="Harris T.W."/>
            <person name="Hillier L.W."/>
            <person name="Kamath R."/>
            <person name="Kuwabara P.E."/>
            <person name="Mardis E.R."/>
            <person name="Marra M.A."/>
            <person name="Miner T.L."/>
            <person name="Minx P."/>
            <person name="Mullikin J.C."/>
            <person name="Plumb R.W."/>
            <person name="Rogers J."/>
            <person name="Schein J.E."/>
            <person name="Sohrmann M."/>
            <person name="Spieth J."/>
            <person name="Stajich J.E."/>
            <person name="Wei C."/>
            <person name="Willey D."/>
            <person name="Wilson R.K."/>
            <person name="Durbin R."/>
            <person name="Waterston R.H."/>
        </authorList>
    </citation>
    <scope>NUCLEOTIDE SEQUENCE [LARGE SCALE GENOMIC DNA]</scope>
    <source>
        <strain evidence="5 6">AF16</strain>
    </source>
</reference>
<dbReference type="HOGENOM" id="CLU_247724_0_0_1"/>
<accession>A8WN43</accession>
<feature type="domain" description="EGF-like" evidence="4">
    <location>
        <begin position="37"/>
        <end position="71"/>
    </location>
</feature>
<dbReference type="Gene3D" id="2.10.25.10">
    <property type="entry name" value="Laminin"/>
    <property type="match status" value="1"/>
</dbReference>
<dbReference type="PANTHER" id="PTHR24041">
    <property type="entry name" value="MUCIN"/>
    <property type="match status" value="1"/>
</dbReference>